<comment type="caution">
    <text evidence="2">The sequence shown here is derived from an EMBL/GenBank/DDBJ whole genome shotgun (WGS) entry which is preliminary data.</text>
</comment>
<accession>A0A835U4Q9</accession>
<gene>
    <name evidence="2" type="ORF">HPP92_029015</name>
    <name evidence="1" type="ORF">HPP92_029027</name>
</gene>
<keyword evidence="3" id="KW-1185">Reference proteome</keyword>
<name>A0A835U4Q9_VANPL</name>
<dbReference type="Proteomes" id="UP000636800">
    <property type="component" value="Unassembled WGS sequence"/>
</dbReference>
<dbReference type="EMBL" id="JADCNL010000620">
    <property type="protein sequence ID" value="KAG0446066.1"/>
    <property type="molecule type" value="Genomic_DNA"/>
</dbReference>
<evidence type="ECO:0000313" key="1">
    <source>
        <dbReference type="EMBL" id="KAG0446063.1"/>
    </source>
</evidence>
<dbReference type="EMBL" id="JADCNM010000621">
    <property type="protein sequence ID" value="KAG0446063.1"/>
    <property type="molecule type" value="Genomic_DNA"/>
</dbReference>
<dbReference type="AlphaFoldDB" id="A0A835U4Q9"/>
<organism evidence="2 3">
    <name type="scientific">Vanilla planifolia</name>
    <name type="common">Vanilla</name>
    <dbReference type="NCBI Taxonomy" id="51239"/>
    <lineage>
        <taxon>Eukaryota</taxon>
        <taxon>Viridiplantae</taxon>
        <taxon>Streptophyta</taxon>
        <taxon>Embryophyta</taxon>
        <taxon>Tracheophyta</taxon>
        <taxon>Spermatophyta</taxon>
        <taxon>Magnoliopsida</taxon>
        <taxon>Liliopsida</taxon>
        <taxon>Asparagales</taxon>
        <taxon>Orchidaceae</taxon>
        <taxon>Vanilloideae</taxon>
        <taxon>Vanilleae</taxon>
        <taxon>Vanilla</taxon>
    </lineage>
</organism>
<evidence type="ECO:0000313" key="4">
    <source>
        <dbReference type="Proteomes" id="UP000639772"/>
    </source>
</evidence>
<dbReference type="Proteomes" id="UP000639772">
    <property type="component" value="Unassembled WGS sequence"/>
</dbReference>
<evidence type="ECO:0000313" key="3">
    <source>
        <dbReference type="Proteomes" id="UP000636800"/>
    </source>
</evidence>
<reference evidence="3 4" key="1">
    <citation type="journal article" date="2020" name="Nat. Food">
        <title>A phased Vanilla planifolia genome enables genetic improvement of flavour and production.</title>
        <authorList>
            <person name="Hasing T."/>
            <person name="Tang H."/>
            <person name="Brym M."/>
            <person name="Khazi F."/>
            <person name="Huang T."/>
            <person name="Chambers A.H."/>
        </authorList>
    </citation>
    <scope>NUCLEOTIDE SEQUENCE [LARGE SCALE GENOMIC DNA]</scope>
    <source>
        <tissue evidence="2">Leaf</tissue>
    </source>
</reference>
<sequence>MRRWININLINEKNYLEFLKDDRELAFIKPEGIMLYRHEEPVLSLKNYCTADTCELNYLRTNEQDRRARQDSVLDSNSRERMQLREDRADLLSMAMALKWVFFLGWTQAVHTVCMAVTKGYTAKLENHHSSRFGSESKIKNHCSFYPVLPSPAARR</sequence>
<evidence type="ECO:0000313" key="2">
    <source>
        <dbReference type="EMBL" id="KAG0446066.1"/>
    </source>
</evidence>
<proteinExistence type="predicted"/>
<protein>
    <submittedName>
        <fullName evidence="2">Uncharacterized protein</fullName>
    </submittedName>
</protein>